<organism evidence="3 4">
    <name type="scientific">Halapricum salinum</name>
    <dbReference type="NCBI Taxonomy" id="1457250"/>
    <lineage>
        <taxon>Archaea</taxon>
        <taxon>Methanobacteriati</taxon>
        <taxon>Methanobacteriota</taxon>
        <taxon>Stenosarchaea group</taxon>
        <taxon>Halobacteria</taxon>
        <taxon>Halobacteriales</taxon>
        <taxon>Haloarculaceae</taxon>
        <taxon>Halapricum</taxon>
    </lineage>
</organism>
<evidence type="ECO:0000313" key="3">
    <source>
        <dbReference type="EMBL" id="QCC50408.1"/>
    </source>
</evidence>
<evidence type="ECO:0000256" key="1">
    <source>
        <dbReference type="SAM" id="MobiDB-lite"/>
    </source>
</evidence>
<dbReference type="Proteomes" id="UP000296706">
    <property type="component" value="Chromosome"/>
</dbReference>
<feature type="compositionally biased region" description="Basic and acidic residues" evidence="1">
    <location>
        <begin position="182"/>
        <end position="195"/>
    </location>
</feature>
<feature type="transmembrane region" description="Helical" evidence="2">
    <location>
        <begin position="57"/>
        <end position="85"/>
    </location>
</feature>
<feature type="region of interest" description="Disordered" evidence="1">
    <location>
        <begin position="93"/>
        <end position="206"/>
    </location>
</feature>
<keyword evidence="2" id="KW-1133">Transmembrane helix</keyword>
<keyword evidence="4" id="KW-1185">Reference proteome</keyword>
<feature type="compositionally biased region" description="Acidic residues" evidence="1">
    <location>
        <begin position="196"/>
        <end position="206"/>
    </location>
</feature>
<name>A0A4D6HB70_9EURY</name>
<dbReference type="GeneID" id="39846955"/>
<reference evidence="3 4" key="1">
    <citation type="journal article" date="2019" name="Nat. Commun.">
        <title>A new type of DNA phosphorothioation-based antiviral system in archaea.</title>
        <authorList>
            <person name="Xiong L."/>
            <person name="Liu S."/>
            <person name="Chen S."/>
            <person name="Xiao Y."/>
            <person name="Zhu B."/>
            <person name="Gao Y."/>
            <person name="Zhang Y."/>
            <person name="Chen B."/>
            <person name="Luo J."/>
            <person name="Deng Z."/>
            <person name="Chen X."/>
            <person name="Wang L."/>
            <person name="Chen S."/>
        </authorList>
    </citation>
    <scope>NUCLEOTIDE SEQUENCE [LARGE SCALE GENOMIC DNA]</scope>
    <source>
        <strain evidence="3 4">CBA1105</strain>
    </source>
</reference>
<dbReference type="EMBL" id="CP031310">
    <property type="protein sequence ID" value="QCC50408.1"/>
    <property type="molecule type" value="Genomic_DNA"/>
</dbReference>
<protein>
    <submittedName>
        <fullName evidence="3">Uncharacterized protein</fullName>
    </submittedName>
</protein>
<keyword evidence="2" id="KW-0812">Transmembrane</keyword>
<dbReference type="AlphaFoldDB" id="A0A4D6HB70"/>
<proteinExistence type="predicted"/>
<keyword evidence="2" id="KW-0472">Membrane</keyword>
<feature type="compositionally biased region" description="Acidic residues" evidence="1">
    <location>
        <begin position="117"/>
        <end position="127"/>
    </location>
</feature>
<sequence length="206" mass="21644">MAALSVRESVRYGVRLFGYLLATTILGGGLLAGGVVLSTRVDVLGTLSGTGNASYALVAAAIGLSALGVLVFATGLFVVGFVAVADAVRVGVERSSPGPSAVGSLEPEATESRSDETTSDDQSDAESNDAQSDPLGGDTDPFDERDDPFDEPETEDPLGRTNDQPQNPQRETSRQQAGPTRSGDDEAWRREIEAKLDEEEQSSPRE</sequence>
<feature type="transmembrane region" description="Helical" evidence="2">
    <location>
        <begin position="12"/>
        <end position="37"/>
    </location>
</feature>
<evidence type="ECO:0000256" key="2">
    <source>
        <dbReference type="SAM" id="Phobius"/>
    </source>
</evidence>
<evidence type="ECO:0000313" key="4">
    <source>
        <dbReference type="Proteomes" id="UP000296706"/>
    </source>
</evidence>
<dbReference type="STRING" id="1457250.GCA_000755225_03055"/>
<dbReference type="KEGG" id="hsn:DV733_03780"/>
<accession>A0A4D6HB70</accession>
<dbReference type="RefSeq" id="WP_049993855.1">
    <property type="nucleotide sequence ID" value="NZ_CP031310.1"/>
</dbReference>
<feature type="compositionally biased region" description="Acidic residues" evidence="1">
    <location>
        <begin position="140"/>
        <end position="156"/>
    </location>
</feature>
<feature type="compositionally biased region" description="Polar residues" evidence="1">
    <location>
        <begin position="161"/>
        <end position="179"/>
    </location>
</feature>
<gene>
    <name evidence="3" type="ORF">DV733_03780</name>
</gene>